<dbReference type="OrthoDB" id="3990906at2759"/>
<keyword evidence="3" id="KW-0862">Zinc</keyword>
<name>A0A165HAG4_XYLHT</name>
<dbReference type="SMART" id="SM00066">
    <property type="entry name" value="GAL4"/>
    <property type="match status" value="1"/>
</dbReference>
<dbReference type="AlphaFoldDB" id="A0A165HAG4"/>
<dbReference type="GO" id="GO:0000981">
    <property type="term" value="F:DNA-binding transcription factor activity, RNA polymerase II-specific"/>
    <property type="evidence" value="ECO:0007669"/>
    <property type="project" value="InterPro"/>
</dbReference>
<dbReference type="OMA" id="TSWEIMG"/>
<keyword evidence="11" id="KW-1185">Reference proteome</keyword>
<evidence type="ECO:0000256" key="4">
    <source>
        <dbReference type="ARBA" id="ARBA00023015"/>
    </source>
</evidence>
<accession>A0A165HAG4</accession>
<dbReference type="STRING" id="1328760.A0A165HAG4"/>
<feature type="compositionally biased region" description="Low complexity" evidence="8">
    <location>
        <begin position="37"/>
        <end position="48"/>
    </location>
</feature>
<sequence>MKTMQSSSFHRFRISQPQPADSVLQQRQSGDVRKSSEAAGSSSKKSSSTSACRRCRRLKKKCSKTLPTCSLCENAGLPCSLSAAPSVASVPNTPIDQLQARISWLSKCLQDALPADHPLVETLTTGALVAKEPTSSKSSVAPQAIKRSSVSSSSSNTFNLARELTPESSHAGHGSPHHGPATEHEAGPDTLHRMSATPTQPAERDSSKHTGQRMTQEAAGRKFVDSYFSHVHRCYPFINRAEIMEDLEAMAIPGKLDAIPSRLYIIMAIGCNTLQRAGRIPCGICVKFQISYHKIIQECLGRKDVESVQVLLLLGLYSFFDPGAVSPWVTAGILCRQIMLLGLNKKAPPELNLSPLQIELRHRLLWSAYIFDRMVSVSAGLPVGIDDQDIEIPLPSLTVEEYAGDERASNILLLQSKRHMIALRRLEGKILQRVHLSGAAASSLLGPSERIAIVQNIMSEIVNWHSQGYLLSPAAENETVPSHNSIPWLNVRYQNLLFLLQSPSSFNSQLSPSHVQELQLSAQKYIQSSSLVFSQRRLALNWITLCRLMTASAVFLFCYTRTIARGVELRDEVLACANILDEYPETWQVAKQLTDLLRRFAAVTDSMAEGRQSILLDLHVPSAAHLLDHHGGPSSNCGVPGDSDFLYTIRAELKSLMSRVLGESSAYHSILGAAEVRRYRPLDLSSIFQANVSAGAMGTPASTEVPPQHQHPLQSDFDGPFDSGESWTGSFGEFSTDWM</sequence>
<dbReference type="PROSITE" id="PS50048">
    <property type="entry name" value="ZN2_CY6_FUNGAL_2"/>
    <property type="match status" value="1"/>
</dbReference>
<keyword evidence="6" id="KW-0804">Transcription</keyword>
<evidence type="ECO:0000313" key="10">
    <source>
        <dbReference type="EMBL" id="KZF23212.1"/>
    </source>
</evidence>
<dbReference type="Gene3D" id="4.10.240.10">
    <property type="entry name" value="Zn(2)-C6 fungal-type DNA-binding domain"/>
    <property type="match status" value="1"/>
</dbReference>
<gene>
    <name evidence="10" type="ORF">L228DRAFT_106480</name>
</gene>
<dbReference type="CDD" id="cd12148">
    <property type="entry name" value="fungal_TF_MHR"/>
    <property type="match status" value="1"/>
</dbReference>
<evidence type="ECO:0000256" key="1">
    <source>
        <dbReference type="ARBA" id="ARBA00004123"/>
    </source>
</evidence>
<feature type="region of interest" description="Disordered" evidence="8">
    <location>
        <begin position="1"/>
        <end position="48"/>
    </location>
</feature>
<feature type="domain" description="Zn(2)-C6 fungal-type" evidence="9">
    <location>
        <begin position="51"/>
        <end position="81"/>
    </location>
</feature>
<evidence type="ECO:0000256" key="7">
    <source>
        <dbReference type="ARBA" id="ARBA00023242"/>
    </source>
</evidence>
<proteinExistence type="predicted"/>
<dbReference type="CDD" id="cd00067">
    <property type="entry name" value="GAL4"/>
    <property type="match status" value="1"/>
</dbReference>
<dbReference type="GeneID" id="28894043"/>
<dbReference type="GO" id="GO:0043565">
    <property type="term" value="F:sequence-specific DNA binding"/>
    <property type="evidence" value="ECO:0007669"/>
    <property type="project" value="TreeGrafter"/>
</dbReference>
<dbReference type="Pfam" id="PF04082">
    <property type="entry name" value="Fungal_trans"/>
    <property type="match status" value="1"/>
</dbReference>
<evidence type="ECO:0000256" key="2">
    <source>
        <dbReference type="ARBA" id="ARBA00022723"/>
    </source>
</evidence>
<evidence type="ECO:0000259" key="9">
    <source>
        <dbReference type="PROSITE" id="PS50048"/>
    </source>
</evidence>
<dbReference type="PROSITE" id="PS00463">
    <property type="entry name" value="ZN2_CY6_FUNGAL_1"/>
    <property type="match status" value="1"/>
</dbReference>
<dbReference type="InParanoid" id="A0A165HAG4"/>
<keyword evidence="4" id="KW-0805">Transcription regulation</keyword>
<dbReference type="PANTHER" id="PTHR47782:SF7">
    <property type="entry name" value="PROTEIN STB5"/>
    <property type="match status" value="1"/>
</dbReference>
<dbReference type="InterPro" id="IPR052202">
    <property type="entry name" value="Yeast_MetPath_Reg"/>
</dbReference>
<dbReference type="FunCoup" id="A0A165HAG4">
    <property type="interactions" value="836"/>
</dbReference>
<dbReference type="InterPro" id="IPR036864">
    <property type="entry name" value="Zn2-C6_fun-type_DNA-bd_sf"/>
</dbReference>
<dbReference type="PANTHER" id="PTHR47782">
    <property type="entry name" value="ZN(II)2CYS6 TRANSCRIPTION FACTOR (EUROFUNG)-RELATED"/>
    <property type="match status" value="1"/>
</dbReference>
<evidence type="ECO:0000313" key="11">
    <source>
        <dbReference type="Proteomes" id="UP000076632"/>
    </source>
</evidence>
<dbReference type="RefSeq" id="XP_018188767.1">
    <property type="nucleotide sequence ID" value="XM_018328906.1"/>
</dbReference>
<dbReference type="GO" id="GO:0045944">
    <property type="term" value="P:positive regulation of transcription by RNA polymerase II"/>
    <property type="evidence" value="ECO:0007669"/>
    <property type="project" value="TreeGrafter"/>
</dbReference>
<reference evidence="10 11" key="1">
    <citation type="journal article" date="2016" name="Fungal Biol.">
        <title>The genome of Xylona heveae provides a window into fungal endophytism.</title>
        <authorList>
            <person name="Gazis R."/>
            <person name="Kuo A."/>
            <person name="Riley R."/>
            <person name="LaButti K."/>
            <person name="Lipzen A."/>
            <person name="Lin J."/>
            <person name="Amirebrahimi M."/>
            <person name="Hesse C.N."/>
            <person name="Spatafora J.W."/>
            <person name="Henrissat B."/>
            <person name="Hainaut M."/>
            <person name="Grigoriev I.V."/>
            <person name="Hibbett D.S."/>
        </authorList>
    </citation>
    <scope>NUCLEOTIDE SEQUENCE [LARGE SCALE GENOMIC DNA]</scope>
    <source>
        <strain evidence="10 11">TC161</strain>
    </source>
</reference>
<comment type="subcellular location">
    <subcellularLocation>
        <location evidence="1">Nucleus</location>
    </subcellularLocation>
</comment>
<evidence type="ECO:0000256" key="3">
    <source>
        <dbReference type="ARBA" id="ARBA00022833"/>
    </source>
</evidence>
<feature type="region of interest" description="Disordered" evidence="8">
    <location>
        <begin position="131"/>
        <end position="216"/>
    </location>
</feature>
<keyword evidence="5" id="KW-0238">DNA-binding</keyword>
<organism evidence="10 11">
    <name type="scientific">Xylona heveae (strain CBS 132557 / TC161)</name>
    <dbReference type="NCBI Taxonomy" id="1328760"/>
    <lineage>
        <taxon>Eukaryota</taxon>
        <taxon>Fungi</taxon>
        <taxon>Dikarya</taxon>
        <taxon>Ascomycota</taxon>
        <taxon>Pezizomycotina</taxon>
        <taxon>Xylonomycetes</taxon>
        <taxon>Xylonales</taxon>
        <taxon>Xylonaceae</taxon>
        <taxon>Xylona</taxon>
    </lineage>
</organism>
<dbReference type="Proteomes" id="UP000076632">
    <property type="component" value="Unassembled WGS sequence"/>
</dbReference>
<dbReference type="EMBL" id="KV407457">
    <property type="protein sequence ID" value="KZF23212.1"/>
    <property type="molecule type" value="Genomic_DNA"/>
</dbReference>
<dbReference type="GO" id="GO:0006351">
    <property type="term" value="P:DNA-templated transcription"/>
    <property type="evidence" value="ECO:0007669"/>
    <property type="project" value="InterPro"/>
</dbReference>
<keyword evidence="2" id="KW-0479">Metal-binding</keyword>
<evidence type="ECO:0000256" key="5">
    <source>
        <dbReference type="ARBA" id="ARBA00023125"/>
    </source>
</evidence>
<dbReference type="SUPFAM" id="SSF57701">
    <property type="entry name" value="Zn2/Cys6 DNA-binding domain"/>
    <property type="match status" value="1"/>
</dbReference>
<dbReference type="Pfam" id="PF00172">
    <property type="entry name" value="Zn_clus"/>
    <property type="match status" value="1"/>
</dbReference>
<evidence type="ECO:0000256" key="6">
    <source>
        <dbReference type="ARBA" id="ARBA00023163"/>
    </source>
</evidence>
<feature type="compositionally biased region" description="Polar residues" evidence="8">
    <location>
        <begin position="1"/>
        <end position="29"/>
    </location>
</feature>
<feature type="compositionally biased region" description="Low complexity" evidence="8">
    <location>
        <begin position="168"/>
        <end position="179"/>
    </location>
</feature>
<dbReference type="InterPro" id="IPR001138">
    <property type="entry name" value="Zn2Cys6_DnaBD"/>
</dbReference>
<dbReference type="GO" id="GO:0008270">
    <property type="term" value="F:zinc ion binding"/>
    <property type="evidence" value="ECO:0007669"/>
    <property type="project" value="InterPro"/>
</dbReference>
<evidence type="ECO:0000256" key="8">
    <source>
        <dbReference type="SAM" id="MobiDB-lite"/>
    </source>
</evidence>
<dbReference type="InterPro" id="IPR007219">
    <property type="entry name" value="XnlR_reg_dom"/>
</dbReference>
<dbReference type="GO" id="GO:0005634">
    <property type="term" value="C:nucleus"/>
    <property type="evidence" value="ECO:0007669"/>
    <property type="project" value="UniProtKB-SubCell"/>
</dbReference>
<keyword evidence="7" id="KW-0539">Nucleus</keyword>
<protein>
    <recommendedName>
        <fullName evidence="9">Zn(2)-C6 fungal-type domain-containing protein</fullName>
    </recommendedName>
</protein>
<dbReference type="SMART" id="SM00906">
    <property type="entry name" value="Fungal_trans"/>
    <property type="match status" value="1"/>
</dbReference>
<feature type="compositionally biased region" description="Basic and acidic residues" evidence="8">
    <location>
        <begin position="180"/>
        <end position="192"/>
    </location>
</feature>